<protein>
    <submittedName>
        <fullName evidence="2">Uncharacterized protein</fullName>
    </submittedName>
</protein>
<dbReference type="Gramene" id="TKV97132">
    <property type="protein sequence ID" value="TKV97132"/>
    <property type="gene ID" value="SEVIR_9G475550v2"/>
</dbReference>
<accession>A0A4U6T9Y0</accession>
<gene>
    <name evidence="2" type="ORF">SEVIR_9G475550v2</name>
</gene>
<proteinExistence type="predicted"/>
<organism evidence="2 3">
    <name type="scientific">Setaria viridis</name>
    <name type="common">Green bristlegrass</name>
    <name type="synonym">Setaria italica subsp. viridis</name>
    <dbReference type="NCBI Taxonomy" id="4556"/>
    <lineage>
        <taxon>Eukaryota</taxon>
        <taxon>Viridiplantae</taxon>
        <taxon>Streptophyta</taxon>
        <taxon>Embryophyta</taxon>
        <taxon>Tracheophyta</taxon>
        <taxon>Spermatophyta</taxon>
        <taxon>Magnoliopsida</taxon>
        <taxon>Liliopsida</taxon>
        <taxon>Poales</taxon>
        <taxon>Poaceae</taxon>
        <taxon>PACMAD clade</taxon>
        <taxon>Panicoideae</taxon>
        <taxon>Panicodae</taxon>
        <taxon>Paniceae</taxon>
        <taxon>Cenchrinae</taxon>
        <taxon>Setaria</taxon>
    </lineage>
</organism>
<feature type="signal peptide" evidence="1">
    <location>
        <begin position="1"/>
        <end position="19"/>
    </location>
</feature>
<evidence type="ECO:0000256" key="1">
    <source>
        <dbReference type="SAM" id="SignalP"/>
    </source>
</evidence>
<dbReference type="AlphaFoldDB" id="A0A4U6T9Y0"/>
<keyword evidence="3" id="KW-1185">Reference proteome</keyword>
<dbReference type="EMBL" id="CM016560">
    <property type="protein sequence ID" value="TKV97132.1"/>
    <property type="molecule type" value="Genomic_DNA"/>
</dbReference>
<evidence type="ECO:0000313" key="2">
    <source>
        <dbReference type="EMBL" id="TKV97132.1"/>
    </source>
</evidence>
<evidence type="ECO:0000313" key="3">
    <source>
        <dbReference type="Proteomes" id="UP000298652"/>
    </source>
</evidence>
<sequence length="33" mass="3539">MASFLLFVDAIAICDCTAAGTITSESELRFSRV</sequence>
<keyword evidence="1" id="KW-0732">Signal</keyword>
<feature type="chain" id="PRO_5020446174" evidence="1">
    <location>
        <begin position="20"/>
        <end position="33"/>
    </location>
</feature>
<dbReference type="Proteomes" id="UP000298652">
    <property type="component" value="Chromosome 9"/>
</dbReference>
<reference evidence="2" key="1">
    <citation type="submission" date="2019-03" db="EMBL/GenBank/DDBJ databases">
        <title>WGS assembly of Setaria viridis.</title>
        <authorList>
            <person name="Huang P."/>
            <person name="Jenkins J."/>
            <person name="Grimwood J."/>
            <person name="Barry K."/>
            <person name="Healey A."/>
            <person name="Mamidi S."/>
            <person name="Sreedasyam A."/>
            <person name="Shu S."/>
            <person name="Feldman M."/>
            <person name="Wu J."/>
            <person name="Yu Y."/>
            <person name="Chen C."/>
            <person name="Johnson J."/>
            <person name="Rokhsar D."/>
            <person name="Baxter I."/>
            <person name="Schmutz J."/>
            <person name="Brutnell T."/>
            <person name="Kellogg E."/>
        </authorList>
    </citation>
    <scope>NUCLEOTIDE SEQUENCE [LARGE SCALE GENOMIC DNA]</scope>
</reference>
<name>A0A4U6T9Y0_SETVI</name>